<dbReference type="KEGG" id="psco:LY89DRAFT_714387"/>
<feature type="compositionally biased region" description="Basic residues" evidence="1">
    <location>
        <begin position="314"/>
        <end position="323"/>
    </location>
</feature>
<feature type="region of interest" description="Disordered" evidence="1">
    <location>
        <begin position="80"/>
        <end position="121"/>
    </location>
</feature>
<dbReference type="GeneID" id="28827853"/>
<organism evidence="2 3">
    <name type="scientific">Mollisia scopiformis</name>
    <name type="common">Conifer needle endophyte fungus</name>
    <name type="synonym">Phialocephala scopiformis</name>
    <dbReference type="NCBI Taxonomy" id="149040"/>
    <lineage>
        <taxon>Eukaryota</taxon>
        <taxon>Fungi</taxon>
        <taxon>Dikarya</taxon>
        <taxon>Ascomycota</taxon>
        <taxon>Pezizomycotina</taxon>
        <taxon>Leotiomycetes</taxon>
        <taxon>Helotiales</taxon>
        <taxon>Mollisiaceae</taxon>
        <taxon>Mollisia</taxon>
    </lineage>
</organism>
<feature type="compositionally biased region" description="Acidic residues" evidence="1">
    <location>
        <begin position="80"/>
        <end position="95"/>
    </location>
</feature>
<proteinExistence type="predicted"/>
<evidence type="ECO:0000313" key="2">
    <source>
        <dbReference type="EMBL" id="KUJ22636.1"/>
    </source>
</evidence>
<feature type="region of interest" description="Disordered" evidence="1">
    <location>
        <begin position="1"/>
        <end position="39"/>
    </location>
</feature>
<feature type="compositionally biased region" description="Basic and acidic residues" evidence="1">
    <location>
        <begin position="505"/>
        <end position="519"/>
    </location>
</feature>
<dbReference type="RefSeq" id="XP_018076991.1">
    <property type="nucleotide sequence ID" value="XM_018218127.1"/>
</dbReference>
<evidence type="ECO:0000256" key="1">
    <source>
        <dbReference type="SAM" id="MobiDB-lite"/>
    </source>
</evidence>
<protein>
    <submittedName>
        <fullName evidence="2">Uncharacterized protein</fullName>
    </submittedName>
</protein>
<sequence length="704" mass="77592">MSFTSSSPARAASIPRPVHPSLKRKRSQTPIPSSSASNRARDLDGVLLKSRKIAEVEVVEHSLSGWVALKFIPRAIESPEDEIADSENDYDEELSESSSSVTSKHSHRERSADIAESSATATPVGTPVLQNAVLPFKRRQLEDIWDIDGLDINAVMTKGAITKFTKKQEMKILLWMKVNGARGITGHTNSFNMLLAELGFAEQGHEKNVEDVLRLKVNQRMKSNYTALKAKGIVEDAKTHSGTAKDNLSIKFAAYTEIWLRKDWDGVVECPISYFAETIELDHEVDSDAYLLDNTPEVFVVEEPMVPKPPPPAPKRRTSKTKGTRVTQVPVEVAVEIPEIDVMKGIHDAWTAGFAEMATLVNPNDPQDLLTKSAIYASEWNVAAVQAQYAGVDMPKKIILDEALDGLLESSGEDEAESENGMAGLGGFHTNRSQSSRQDPATVYAMVDPLHISSPESTPEPRILTQVKSPANRLRLLLKNFGDTGTQRANSSDNLDDELSDGEASSDHESNDEDAHAERDEDVEEIAAEDEMSGQEEDFADEEDNGEENNYFEPPLTGTTVSFLSTDFEIPISPRVAIASQQAALQGSGMGIGTPYEIIPLTCETYKAWKSQIHALLLAQGVWGVISGDDQSPIPYSLADDEEFDKAWAEHQRESREWRRKTGVCVGWMLLTMGAEVRDAINAQGVEDPIKLWSMLRDEFEVLG</sequence>
<feature type="compositionally biased region" description="Acidic residues" evidence="1">
    <location>
        <begin position="520"/>
        <end position="547"/>
    </location>
</feature>
<feature type="compositionally biased region" description="Low complexity" evidence="1">
    <location>
        <begin position="1"/>
        <end position="16"/>
    </location>
</feature>
<dbReference type="EMBL" id="KQ947406">
    <property type="protein sequence ID" value="KUJ22636.1"/>
    <property type="molecule type" value="Genomic_DNA"/>
</dbReference>
<evidence type="ECO:0000313" key="3">
    <source>
        <dbReference type="Proteomes" id="UP000070700"/>
    </source>
</evidence>
<feature type="compositionally biased region" description="Polar residues" evidence="1">
    <location>
        <begin position="430"/>
        <end position="439"/>
    </location>
</feature>
<keyword evidence="3" id="KW-1185">Reference proteome</keyword>
<feature type="region of interest" description="Disordered" evidence="1">
    <location>
        <begin position="304"/>
        <end position="325"/>
    </location>
</feature>
<feature type="region of interest" description="Disordered" evidence="1">
    <location>
        <begin position="410"/>
        <end position="439"/>
    </location>
</feature>
<reference evidence="2 3" key="1">
    <citation type="submission" date="2015-10" db="EMBL/GenBank/DDBJ databases">
        <title>Full genome of DAOMC 229536 Phialocephala scopiformis, a fungal endophyte of spruce producing the potent anti-insectan compound rugulosin.</title>
        <authorList>
            <consortium name="DOE Joint Genome Institute"/>
            <person name="Walker A.K."/>
            <person name="Frasz S.L."/>
            <person name="Seifert K.A."/>
            <person name="Miller J.D."/>
            <person name="Mondo S.J."/>
            <person name="Labutti K."/>
            <person name="Lipzen A."/>
            <person name="Dockter R."/>
            <person name="Kennedy M."/>
            <person name="Grigoriev I.V."/>
            <person name="Spatafora J.W."/>
        </authorList>
    </citation>
    <scope>NUCLEOTIDE SEQUENCE [LARGE SCALE GENOMIC DNA]</scope>
    <source>
        <strain evidence="2 3">CBS 120377</strain>
    </source>
</reference>
<name>A0A194XR58_MOLSC</name>
<accession>A0A194XR58</accession>
<feature type="compositionally biased region" description="Polar residues" evidence="1">
    <location>
        <begin position="28"/>
        <end position="38"/>
    </location>
</feature>
<dbReference type="Proteomes" id="UP000070700">
    <property type="component" value="Unassembled WGS sequence"/>
</dbReference>
<dbReference type="OrthoDB" id="3555132at2759"/>
<dbReference type="InParanoid" id="A0A194XR58"/>
<feature type="region of interest" description="Disordered" evidence="1">
    <location>
        <begin position="483"/>
        <end position="554"/>
    </location>
</feature>
<gene>
    <name evidence="2" type="ORF">LY89DRAFT_714387</name>
</gene>
<dbReference type="AlphaFoldDB" id="A0A194XR58"/>